<evidence type="ECO:0000313" key="2">
    <source>
        <dbReference type="Proteomes" id="UP001172680"/>
    </source>
</evidence>
<comment type="caution">
    <text evidence="1">The sequence shown here is derived from an EMBL/GenBank/DDBJ whole genome shotgun (WGS) entry which is preliminary data.</text>
</comment>
<protein>
    <submittedName>
        <fullName evidence="1">Uncharacterized protein</fullName>
    </submittedName>
</protein>
<evidence type="ECO:0000313" key="1">
    <source>
        <dbReference type="EMBL" id="KAJ9640935.1"/>
    </source>
</evidence>
<accession>A0ACC2Z082</accession>
<dbReference type="EMBL" id="JAPDRP010000016">
    <property type="protein sequence ID" value="KAJ9640935.1"/>
    <property type="molecule type" value="Genomic_DNA"/>
</dbReference>
<keyword evidence="2" id="KW-1185">Reference proteome</keyword>
<organism evidence="1 2">
    <name type="scientific">Coniosporium tulheliwenetii</name>
    <dbReference type="NCBI Taxonomy" id="3383036"/>
    <lineage>
        <taxon>Eukaryota</taxon>
        <taxon>Fungi</taxon>
        <taxon>Dikarya</taxon>
        <taxon>Ascomycota</taxon>
        <taxon>Pezizomycotina</taxon>
        <taxon>Dothideomycetes</taxon>
        <taxon>Dothideomycetes incertae sedis</taxon>
        <taxon>Coniosporium</taxon>
    </lineage>
</organism>
<name>A0ACC2Z082_9PEZI</name>
<dbReference type="Proteomes" id="UP001172680">
    <property type="component" value="Unassembled WGS sequence"/>
</dbReference>
<sequence length="334" mass="37231">MNVPADTDSRATIVLRKLKWMAVGILAPEYIVALAVSDWCGARLICKELWPSKAGRELAHGFLVLMGGIAIETTDQNRISLRADHFVQAVRKGIIEVPQLESKEIGDRSKADWVSKSVACVQIGWLLAQVIGRTAQHVSVTPLEMFSLGIVVCAIATYSFWWKKPFDVQTPVVINTELDLSALKSKLAAEMMDSSIQNLEARIGLMDNGTVDTLGNTRVLIAVTTLTVSILFGLCHVAAWGFAFPTFWERLLWRVSAVACVALPVVILGLIYIEDYLGLLKKWQKKWIALLYDTLFAKYILVRVFLLVEVFISLRSVPPDVYKSVDWAAYIPHI</sequence>
<gene>
    <name evidence="1" type="ORF">H2199_005603</name>
</gene>
<reference evidence="1" key="1">
    <citation type="submission" date="2022-10" db="EMBL/GenBank/DDBJ databases">
        <title>Culturing micro-colonial fungi from biological soil crusts in the Mojave desert and describing Neophaeococcomyces mojavensis, and introducing the new genera and species Taxawa tesnikishii.</title>
        <authorList>
            <person name="Kurbessoian T."/>
            <person name="Stajich J.E."/>
        </authorList>
    </citation>
    <scope>NUCLEOTIDE SEQUENCE</scope>
    <source>
        <strain evidence="1">JES_115</strain>
    </source>
</reference>
<proteinExistence type="predicted"/>